<dbReference type="EMBL" id="MU853341">
    <property type="protein sequence ID" value="KAK4112857.1"/>
    <property type="molecule type" value="Genomic_DNA"/>
</dbReference>
<evidence type="ECO:0000256" key="2">
    <source>
        <dbReference type="ARBA" id="ARBA00023002"/>
    </source>
</evidence>
<comment type="similarity">
    <text evidence="1 3">Belongs to the short-chain dehydrogenases/reductases (SDR) family.</text>
</comment>
<evidence type="ECO:0000313" key="4">
    <source>
        <dbReference type="EMBL" id="KAK4112857.1"/>
    </source>
</evidence>
<evidence type="ECO:0000313" key="5">
    <source>
        <dbReference type="Proteomes" id="UP001302812"/>
    </source>
</evidence>
<dbReference type="GeneID" id="89941247"/>
<reference evidence="4" key="2">
    <citation type="submission" date="2023-05" db="EMBL/GenBank/DDBJ databases">
        <authorList>
            <consortium name="Lawrence Berkeley National Laboratory"/>
            <person name="Steindorff A."/>
            <person name="Hensen N."/>
            <person name="Bonometti L."/>
            <person name="Westerberg I."/>
            <person name="Brannstrom I.O."/>
            <person name="Guillou S."/>
            <person name="Cros-Aarteil S."/>
            <person name="Calhoun S."/>
            <person name="Haridas S."/>
            <person name="Kuo A."/>
            <person name="Mondo S."/>
            <person name="Pangilinan J."/>
            <person name="Riley R."/>
            <person name="Labutti K."/>
            <person name="Andreopoulos B."/>
            <person name="Lipzen A."/>
            <person name="Chen C."/>
            <person name="Yanf M."/>
            <person name="Daum C."/>
            <person name="Ng V."/>
            <person name="Clum A."/>
            <person name="Ohm R."/>
            <person name="Martin F."/>
            <person name="Silar P."/>
            <person name="Natvig D."/>
            <person name="Lalanne C."/>
            <person name="Gautier V."/>
            <person name="Ament-Velasquez S.L."/>
            <person name="Kruys A."/>
            <person name="Hutchinson M.I."/>
            <person name="Powell A.J."/>
            <person name="Barry K."/>
            <person name="Miller A.N."/>
            <person name="Grigoriev I.V."/>
            <person name="Debuchy R."/>
            <person name="Gladieux P."/>
            <person name="Thoren M.H."/>
            <person name="Johannesson H."/>
        </authorList>
    </citation>
    <scope>NUCLEOTIDE SEQUENCE</scope>
    <source>
        <strain evidence="4">CBS 508.74</strain>
    </source>
</reference>
<dbReference type="GO" id="GO:0005783">
    <property type="term" value="C:endoplasmic reticulum"/>
    <property type="evidence" value="ECO:0007669"/>
    <property type="project" value="TreeGrafter"/>
</dbReference>
<protein>
    <submittedName>
        <fullName evidence="4">Short-chain dehydrogenase/reductase</fullName>
    </submittedName>
</protein>
<dbReference type="AlphaFoldDB" id="A0AAN6TEB1"/>
<keyword evidence="2" id="KW-0560">Oxidoreductase</keyword>
<dbReference type="PRINTS" id="PR00080">
    <property type="entry name" value="SDRFAMILY"/>
</dbReference>
<reference evidence="4" key="1">
    <citation type="journal article" date="2023" name="Mol. Phylogenet. Evol.">
        <title>Genome-scale phylogeny and comparative genomics of the fungal order Sordariales.</title>
        <authorList>
            <person name="Hensen N."/>
            <person name="Bonometti L."/>
            <person name="Westerberg I."/>
            <person name="Brannstrom I.O."/>
            <person name="Guillou S."/>
            <person name="Cros-Aarteil S."/>
            <person name="Calhoun S."/>
            <person name="Haridas S."/>
            <person name="Kuo A."/>
            <person name="Mondo S."/>
            <person name="Pangilinan J."/>
            <person name="Riley R."/>
            <person name="LaButti K."/>
            <person name="Andreopoulos B."/>
            <person name="Lipzen A."/>
            <person name="Chen C."/>
            <person name="Yan M."/>
            <person name="Daum C."/>
            <person name="Ng V."/>
            <person name="Clum A."/>
            <person name="Steindorff A."/>
            <person name="Ohm R.A."/>
            <person name="Martin F."/>
            <person name="Silar P."/>
            <person name="Natvig D.O."/>
            <person name="Lalanne C."/>
            <person name="Gautier V."/>
            <person name="Ament-Velasquez S.L."/>
            <person name="Kruys A."/>
            <person name="Hutchinson M.I."/>
            <person name="Powell A.J."/>
            <person name="Barry K."/>
            <person name="Miller A.N."/>
            <person name="Grigoriev I.V."/>
            <person name="Debuchy R."/>
            <person name="Gladieux P."/>
            <person name="Hiltunen Thoren M."/>
            <person name="Johannesson H."/>
        </authorList>
    </citation>
    <scope>NUCLEOTIDE SEQUENCE</scope>
    <source>
        <strain evidence="4">CBS 508.74</strain>
    </source>
</reference>
<keyword evidence="5" id="KW-1185">Reference proteome</keyword>
<comment type="caution">
    <text evidence="4">The sequence shown here is derived from an EMBL/GenBank/DDBJ whole genome shotgun (WGS) entry which is preliminary data.</text>
</comment>
<dbReference type="Gene3D" id="3.40.50.720">
    <property type="entry name" value="NAD(P)-binding Rossmann-like Domain"/>
    <property type="match status" value="1"/>
</dbReference>
<dbReference type="GO" id="GO:0005811">
    <property type="term" value="C:lipid droplet"/>
    <property type="evidence" value="ECO:0007669"/>
    <property type="project" value="TreeGrafter"/>
</dbReference>
<dbReference type="InterPro" id="IPR002347">
    <property type="entry name" value="SDR_fam"/>
</dbReference>
<dbReference type="PANTHER" id="PTHR44169">
    <property type="entry name" value="NADPH-DEPENDENT 1-ACYLDIHYDROXYACETONE PHOSPHATE REDUCTASE"/>
    <property type="match status" value="1"/>
</dbReference>
<dbReference type="RefSeq" id="XP_064670427.1">
    <property type="nucleotide sequence ID" value="XM_064817122.1"/>
</dbReference>
<dbReference type="GO" id="GO:0006654">
    <property type="term" value="P:phosphatidic acid biosynthetic process"/>
    <property type="evidence" value="ECO:0007669"/>
    <property type="project" value="TreeGrafter"/>
</dbReference>
<evidence type="ECO:0000256" key="3">
    <source>
        <dbReference type="RuleBase" id="RU000363"/>
    </source>
</evidence>
<organism evidence="4 5">
    <name type="scientific">Canariomyces notabilis</name>
    <dbReference type="NCBI Taxonomy" id="2074819"/>
    <lineage>
        <taxon>Eukaryota</taxon>
        <taxon>Fungi</taxon>
        <taxon>Dikarya</taxon>
        <taxon>Ascomycota</taxon>
        <taxon>Pezizomycotina</taxon>
        <taxon>Sordariomycetes</taxon>
        <taxon>Sordariomycetidae</taxon>
        <taxon>Sordariales</taxon>
        <taxon>Chaetomiaceae</taxon>
        <taxon>Canariomyces</taxon>
    </lineage>
</organism>
<dbReference type="PANTHER" id="PTHR44169:SF6">
    <property type="entry name" value="NADPH-DEPENDENT 1-ACYLDIHYDROXYACETONE PHOSPHATE REDUCTASE"/>
    <property type="match status" value="1"/>
</dbReference>
<dbReference type="InterPro" id="IPR036291">
    <property type="entry name" value="NAD(P)-bd_dom_sf"/>
</dbReference>
<dbReference type="GO" id="GO:0019433">
    <property type="term" value="P:triglyceride catabolic process"/>
    <property type="evidence" value="ECO:0007669"/>
    <property type="project" value="TreeGrafter"/>
</dbReference>
<evidence type="ECO:0000256" key="1">
    <source>
        <dbReference type="ARBA" id="ARBA00006484"/>
    </source>
</evidence>
<name>A0AAN6TEB1_9PEZI</name>
<dbReference type="PRINTS" id="PR00081">
    <property type="entry name" value="GDHRDH"/>
</dbReference>
<dbReference type="Pfam" id="PF00106">
    <property type="entry name" value="adh_short"/>
    <property type="match status" value="1"/>
</dbReference>
<sequence>MAYKTKSVLVTGCSAGGIGQAIAYAFHQKGYHVFATARTPSKIPSTLSSAPNVTVLELDVLSSDSIAEAVQSVSAKTGGRLDVLVNNAGQASVMPALDVDIDEAKKIFDLNFWAPLAMLQAFAPLLIEARGCLVNNTSASAVCPFPLMSVYNASKAALATASETWRHELTPFGVRTITLITMGVNTGSFTRPGRKPTVLPESSRYAAIGDFVLGIQDGRMQKGAISPSEFAAKVVSEVEKGAYGTVWAGTQAFIGRLMFWLSPQPVLDMLVQSIVPFAKEMAKARKKAD</sequence>
<dbReference type="SUPFAM" id="SSF51735">
    <property type="entry name" value="NAD(P)-binding Rossmann-fold domains"/>
    <property type="match status" value="1"/>
</dbReference>
<dbReference type="Proteomes" id="UP001302812">
    <property type="component" value="Unassembled WGS sequence"/>
</dbReference>
<dbReference type="GO" id="GO:0000140">
    <property type="term" value="F:acylglycerone-phosphate reductase (NADP+) activity"/>
    <property type="evidence" value="ECO:0007669"/>
    <property type="project" value="TreeGrafter"/>
</dbReference>
<gene>
    <name evidence="4" type="ORF">N656DRAFT_79288</name>
</gene>
<proteinExistence type="inferred from homology"/>
<accession>A0AAN6TEB1</accession>
<dbReference type="GO" id="GO:0004806">
    <property type="term" value="F:triacylglycerol lipase activity"/>
    <property type="evidence" value="ECO:0007669"/>
    <property type="project" value="TreeGrafter"/>
</dbReference>
<dbReference type="CDD" id="cd05374">
    <property type="entry name" value="17beta-HSD-like_SDR_c"/>
    <property type="match status" value="1"/>
</dbReference>